<sequence length="303" mass="32900">MRLRTLLIWLAVVPTVAMGTQVTVTAQRLLAQSEQLRDDVAAAERVGAPLYTLMVDMQAERTATAAQWAGTAGAESDLRKRRDATDLAAAEFRALAGDPDRSFAEVTRQLDKLAAYRQRADTRSGAADSTLTYYSDVIGKVIQVYQQEFSHAEDAELAQASRPVVAMLQATEMVAREDTVLALAGPSGELTFIGYDQFVGALGAQRYLHEASIVPYLAAGTTGSTSGSSVPRTGRRRRASRTRSSPGTRTRRPASGCPPRSAAGSPRTRTSRCRWPRSTSTWRARCSRAARPRPRSCRPRSPG</sequence>
<evidence type="ECO:0000259" key="3">
    <source>
        <dbReference type="Pfam" id="PF08376"/>
    </source>
</evidence>
<feature type="compositionally biased region" description="Basic residues" evidence="1">
    <location>
        <begin position="285"/>
        <end position="303"/>
    </location>
</feature>
<comment type="caution">
    <text evidence="4">The sequence shown here is derived from an EMBL/GenBank/DDBJ whole genome shotgun (WGS) entry which is preliminary data.</text>
</comment>
<dbReference type="Proteomes" id="UP001382904">
    <property type="component" value="Unassembled WGS sequence"/>
</dbReference>
<keyword evidence="2" id="KW-0732">Signal</keyword>
<feature type="domain" description="Nitrate/nitrite sensing protein" evidence="3">
    <location>
        <begin position="53"/>
        <end position="212"/>
    </location>
</feature>
<organism evidence="4 5">
    <name type="scientific">Streptomyces caledonius</name>
    <dbReference type="NCBI Taxonomy" id="3134107"/>
    <lineage>
        <taxon>Bacteria</taxon>
        <taxon>Bacillati</taxon>
        <taxon>Actinomycetota</taxon>
        <taxon>Actinomycetes</taxon>
        <taxon>Kitasatosporales</taxon>
        <taxon>Streptomycetaceae</taxon>
        <taxon>Streptomyces</taxon>
    </lineage>
</organism>
<keyword evidence="5" id="KW-1185">Reference proteome</keyword>
<feature type="signal peptide" evidence="2">
    <location>
        <begin position="1"/>
        <end position="19"/>
    </location>
</feature>
<gene>
    <name evidence="4" type="ORF">WKI68_11045</name>
</gene>
<evidence type="ECO:0000256" key="1">
    <source>
        <dbReference type="SAM" id="MobiDB-lite"/>
    </source>
</evidence>
<evidence type="ECO:0000313" key="4">
    <source>
        <dbReference type="EMBL" id="MEJ8641857.1"/>
    </source>
</evidence>
<accession>A0ABU8U1Z2</accession>
<proteinExistence type="predicted"/>
<feature type="chain" id="PRO_5045766367" evidence="2">
    <location>
        <begin position="20"/>
        <end position="303"/>
    </location>
</feature>
<evidence type="ECO:0000313" key="5">
    <source>
        <dbReference type="Proteomes" id="UP001382904"/>
    </source>
</evidence>
<dbReference type="InterPro" id="IPR013587">
    <property type="entry name" value="Nitrate/nitrite_sensing"/>
</dbReference>
<dbReference type="EMBL" id="JBBKAM010000002">
    <property type="protein sequence ID" value="MEJ8641857.1"/>
    <property type="molecule type" value="Genomic_DNA"/>
</dbReference>
<name>A0ABU8U1Z2_9ACTN</name>
<feature type="region of interest" description="Disordered" evidence="1">
    <location>
        <begin position="219"/>
        <end position="303"/>
    </location>
</feature>
<feature type="compositionally biased region" description="Low complexity" evidence="1">
    <location>
        <begin position="219"/>
        <end position="232"/>
    </location>
</feature>
<reference evidence="4 5" key="1">
    <citation type="submission" date="2024-03" db="EMBL/GenBank/DDBJ databases">
        <title>Novel Streptomyces species of biotechnological and ecological value are a feature of Machair soil.</title>
        <authorList>
            <person name="Prole J.R."/>
            <person name="Goodfellow M."/>
            <person name="Allenby N."/>
            <person name="Ward A.C."/>
        </authorList>
    </citation>
    <scope>NUCLEOTIDE SEQUENCE [LARGE SCALE GENOMIC DNA]</scope>
    <source>
        <strain evidence="4 5">MS1.HAVA.3</strain>
    </source>
</reference>
<protein>
    <submittedName>
        <fullName evidence="4">Nitrate- and nitrite sensing domain-containing protein</fullName>
    </submittedName>
</protein>
<dbReference type="Pfam" id="PF08376">
    <property type="entry name" value="NIT"/>
    <property type="match status" value="1"/>
</dbReference>
<evidence type="ECO:0000256" key="2">
    <source>
        <dbReference type="SAM" id="SignalP"/>
    </source>
</evidence>